<reference evidence="2" key="1">
    <citation type="submission" date="2021-01" db="EMBL/GenBank/DDBJ databases">
        <authorList>
            <consortium name="Genoscope - CEA"/>
            <person name="William W."/>
        </authorList>
    </citation>
    <scope>NUCLEOTIDE SEQUENCE</scope>
</reference>
<comment type="caution">
    <text evidence="2">The sequence shown here is derived from an EMBL/GenBank/DDBJ whole genome shotgun (WGS) entry which is preliminary data.</text>
</comment>
<dbReference type="EMBL" id="CAJJDM010000123">
    <property type="protein sequence ID" value="CAD8103264.1"/>
    <property type="molecule type" value="Genomic_DNA"/>
</dbReference>
<evidence type="ECO:0000313" key="2">
    <source>
        <dbReference type="EMBL" id="CAD8103264.1"/>
    </source>
</evidence>
<sequence>MSQKDIFELLLPTLVFASELLPSQMISQVLLVQQLELAQFYLLPTIYGYFRNSQKRKERRYFQIVLMMYNIL</sequence>
<feature type="signal peptide" evidence="1">
    <location>
        <begin position="1"/>
        <end position="17"/>
    </location>
</feature>
<protein>
    <submittedName>
        <fullName evidence="2">Uncharacterized protein</fullName>
    </submittedName>
</protein>
<dbReference type="Proteomes" id="UP000688137">
    <property type="component" value="Unassembled WGS sequence"/>
</dbReference>
<feature type="chain" id="PRO_5035911696" evidence="1">
    <location>
        <begin position="18"/>
        <end position="72"/>
    </location>
</feature>
<accession>A0A8S1PKK0</accession>
<keyword evidence="3" id="KW-1185">Reference proteome</keyword>
<proteinExistence type="predicted"/>
<gene>
    <name evidence="2" type="ORF">PPRIM_AZ9-3.1.T1200120</name>
</gene>
<keyword evidence="1" id="KW-0732">Signal</keyword>
<organism evidence="2 3">
    <name type="scientific">Paramecium primaurelia</name>
    <dbReference type="NCBI Taxonomy" id="5886"/>
    <lineage>
        <taxon>Eukaryota</taxon>
        <taxon>Sar</taxon>
        <taxon>Alveolata</taxon>
        <taxon>Ciliophora</taxon>
        <taxon>Intramacronucleata</taxon>
        <taxon>Oligohymenophorea</taxon>
        <taxon>Peniculida</taxon>
        <taxon>Parameciidae</taxon>
        <taxon>Paramecium</taxon>
    </lineage>
</organism>
<evidence type="ECO:0000256" key="1">
    <source>
        <dbReference type="SAM" id="SignalP"/>
    </source>
</evidence>
<name>A0A8S1PKK0_PARPR</name>
<dbReference type="AlphaFoldDB" id="A0A8S1PKK0"/>
<evidence type="ECO:0000313" key="3">
    <source>
        <dbReference type="Proteomes" id="UP000688137"/>
    </source>
</evidence>